<dbReference type="InterPro" id="IPR038920">
    <property type="entry name" value="At3g05675-like"/>
</dbReference>
<dbReference type="PROSITE" id="PS50097">
    <property type="entry name" value="BTB"/>
    <property type="match status" value="1"/>
</dbReference>
<keyword evidence="3" id="KW-0833">Ubl conjugation pathway</keyword>
<evidence type="ECO:0000256" key="3">
    <source>
        <dbReference type="ARBA" id="ARBA00022786"/>
    </source>
</evidence>
<dbReference type="Proteomes" id="UP001234989">
    <property type="component" value="Chromosome 11"/>
</dbReference>
<proteinExistence type="predicted"/>
<protein>
    <recommendedName>
        <fullName evidence="5">BTB domain-containing protein</fullName>
    </recommendedName>
</protein>
<evidence type="ECO:0000256" key="1">
    <source>
        <dbReference type="ARBA" id="ARBA00002668"/>
    </source>
</evidence>
<feature type="domain" description="BTB" evidence="5">
    <location>
        <begin position="146"/>
        <end position="220"/>
    </location>
</feature>
<sequence length="613" mass="69212">MHDPTRLKSQPHHHNRRREPPSHHRRAWCCSFTVPPHSPENPAVVPAQNPKKTQSFLKPEVPTKSSSNSLSSFPNSPQNPSRLTRIDPRRILSPGRVSPIDSIDETLNPTGPVSFPEIPKSPTPVDCEQQASGGVGVRDDCSLGIFDVRLNLKGKNGGGLVLELSSEVLSTNSSVFADLIADYRKNSRGLCRIEVPDVENLGVFRDTIELMFEDDIPRKLLRVGAYRAIDVLEFTEVNSCTAGPLKPQRLLSGVFMVQVKFFLISPTFQNLMKLYSSVAFRMHTKVPEMARALTNSGTSLFSVSAGIKFNRSVLSCLKYLEAVPWTEEEEEKLRRLFNKMKFDHETARDISARLYALDMTDSQQTLSKQLVWSVTTCVDANSRNELKSLVKGLLCKSSVYEKDCSDLNKVDIFAICLSCISSLVSLLEEATATSPSVKLAKKEDRTLIDRISKQVDNIIWLLEILLDHQMAEDLVDIWTKQSQLLAMHKCASPLVRYELSRVTAMLFIAMGTGKMHCRSEARSGLLQTWFRPMLLDFGWLQRCKKGLDMKALEEAMGQSLLTLPLKEQYVLFMDWFKCFSKDGTECPNLSKSFQIWWRRSFLRGSETHASESR</sequence>
<dbReference type="PANTHER" id="PTHR31060">
    <property type="entry name" value="OSJNBA0011J08.25 PROTEIN-RELATED"/>
    <property type="match status" value="1"/>
</dbReference>
<evidence type="ECO:0000256" key="2">
    <source>
        <dbReference type="ARBA" id="ARBA00004906"/>
    </source>
</evidence>
<reference evidence="6" key="1">
    <citation type="submission" date="2023-08" db="EMBL/GenBank/DDBJ databases">
        <title>A de novo genome assembly of Solanum verrucosum Schlechtendal, a Mexican diploid species geographically isolated from the other diploid A-genome species in potato relatives.</title>
        <authorList>
            <person name="Hosaka K."/>
        </authorList>
    </citation>
    <scope>NUCLEOTIDE SEQUENCE</scope>
    <source>
        <tissue evidence="6">Young leaves</tissue>
    </source>
</reference>
<feature type="region of interest" description="Disordered" evidence="4">
    <location>
        <begin position="1"/>
        <end position="132"/>
    </location>
</feature>
<organism evidence="6 7">
    <name type="scientific">Solanum verrucosum</name>
    <dbReference type="NCBI Taxonomy" id="315347"/>
    <lineage>
        <taxon>Eukaryota</taxon>
        <taxon>Viridiplantae</taxon>
        <taxon>Streptophyta</taxon>
        <taxon>Embryophyta</taxon>
        <taxon>Tracheophyta</taxon>
        <taxon>Spermatophyta</taxon>
        <taxon>Magnoliopsida</taxon>
        <taxon>eudicotyledons</taxon>
        <taxon>Gunneridae</taxon>
        <taxon>Pentapetalae</taxon>
        <taxon>asterids</taxon>
        <taxon>lamiids</taxon>
        <taxon>Solanales</taxon>
        <taxon>Solanaceae</taxon>
        <taxon>Solanoideae</taxon>
        <taxon>Solaneae</taxon>
        <taxon>Solanum</taxon>
    </lineage>
</organism>
<evidence type="ECO:0000256" key="4">
    <source>
        <dbReference type="SAM" id="MobiDB-lite"/>
    </source>
</evidence>
<dbReference type="AlphaFoldDB" id="A0AAF0UY05"/>
<keyword evidence="7" id="KW-1185">Reference proteome</keyword>
<gene>
    <name evidence="6" type="ORF">MTR67_047169</name>
</gene>
<dbReference type="EMBL" id="CP133622">
    <property type="protein sequence ID" value="WMV53784.1"/>
    <property type="molecule type" value="Genomic_DNA"/>
</dbReference>
<dbReference type="InterPro" id="IPR000210">
    <property type="entry name" value="BTB/POZ_dom"/>
</dbReference>
<dbReference type="Pfam" id="PF25553">
    <property type="entry name" value="BTB-POZ_ANK-like"/>
    <property type="match status" value="1"/>
</dbReference>
<accession>A0AAF0UY05</accession>
<dbReference type="InterPro" id="IPR058039">
    <property type="entry name" value="At3g05675-like_ankyrin"/>
</dbReference>
<evidence type="ECO:0000259" key="5">
    <source>
        <dbReference type="PROSITE" id="PS50097"/>
    </source>
</evidence>
<dbReference type="PANTHER" id="PTHR31060:SF33">
    <property type="entry name" value="OS04G0278000 PROTEIN"/>
    <property type="match status" value="1"/>
</dbReference>
<evidence type="ECO:0000313" key="6">
    <source>
        <dbReference type="EMBL" id="WMV53784.1"/>
    </source>
</evidence>
<comment type="function">
    <text evidence="1">May act as a substrate-specific adapter of an E3 ubiquitin-protein ligase complex (CUL3-RBX1-BTB) which mediates the ubiquitination and subsequent proteasomal degradation of target proteins.</text>
</comment>
<comment type="pathway">
    <text evidence="2">Protein modification; protein ubiquitination.</text>
</comment>
<feature type="compositionally biased region" description="Low complexity" evidence="4">
    <location>
        <begin position="65"/>
        <end position="81"/>
    </location>
</feature>
<evidence type="ECO:0000313" key="7">
    <source>
        <dbReference type="Proteomes" id="UP001234989"/>
    </source>
</evidence>
<name>A0AAF0UY05_SOLVR</name>
<feature type="compositionally biased region" description="Basic residues" evidence="4">
    <location>
        <begin position="9"/>
        <end position="27"/>
    </location>
</feature>